<accession>C2L011</accession>
<dbReference type="STRING" id="585501.HMPREF6123_2080"/>
<organism evidence="2 3">
    <name type="scientific">Oribacterium sinus F0268</name>
    <dbReference type="NCBI Taxonomy" id="585501"/>
    <lineage>
        <taxon>Bacteria</taxon>
        <taxon>Bacillati</taxon>
        <taxon>Bacillota</taxon>
        <taxon>Clostridia</taxon>
        <taxon>Lachnospirales</taxon>
        <taxon>Lachnospiraceae</taxon>
        <taxon>Oribacterium</taxon>
    </lineage>
</organism>
<evidence type="ECO:0008006" key="4">
    <source>
        <dbReference type="Google" id="ProtNLM"/>
    </source>
</evidence>
<dbReference type="HOGENOM" id="CLU_1218488_0_0_9"/>
<feature type="transmembrane region" description="Helical" evidence="1">
    <location>
        <begin position="65"/>
        <end position="87"/>
    </location>
</feature>
<evidence type="ECO:0000313" key="3">
    <source>
        <dbReference type="Proteomes" id="UP000004121"/>
    </source>
</evidence>
<keyword evidence="1" id="KW-0472">Membrane</keyword>
<feature type="transmembrane region" description="Helical" evidence="1">
    <location>
        <begin position="33"/>
        <end position="53"/>
    </location>
</feature>
<protein>
    <recommendedName>
        <fullName evidence="4">Tetratricopeptide repeat protein</fullName>
    </recommendedName>
</protein>
<dbReference type="eggNOG" id="ENOG50324Q4">
    <property type="taxonomic scope" value="Bacteria"/>
</dbReference>
<name>C2L011_9FIRM</name>
<evidence type="ECO:0000313" key="2">
    <source>
        <dbReference type="EMBL" id="EEJ50637.1"/>
    </source>
</evidence>
<dbReference type="EMBL" id="ACKX01000199">
    <property type="protein sequence ID" value="EEJ50637.1"/>
    <property type="molecule type" value="Genomic_DNA"/>
</dbReference>
<keyword evidence="3" id="KW-1185">Reference proteome</keyword>
<dbReference type="Proteomes" id="UP000004121">
    <property type="component" value="Unassembled WGS sequence"/>
</dbReference>
<dbReference type="AlphaFoldDB" id="C2L011"/>
<gene>
    <name evidence="2" type="ORF">HMPREF6123_2080</name>
</gene>
<keyword evidence="1" id="KW-0812">Transmembrane</keyword>
<proteinExistence type="predicted"/>
<evidence type="ECO:0000256" key="1">
    <source>
        <dbReference type="SAM" id="Phobius"/>
    </source>
</evidence>
<reference evidence="2 3" key="1">
    <citation type="submission" date="2009-04" db="EMBL/GenBank/DDBJ databases">
        <authorList>
            <person name="Qin X."/>
            <person name="Bachman B."/>
            <person name="Battles P."/>
            <person name="Bell A."/>
            <person name="Bess C."/>
            <person name="Bickham C."/>
            <person name="Chaboub L."/>
            <person name="Chen D."/>
            <person name="Coyle M."/>
            <person name="Deiros D.R."/>
            <person name="Dinh H."/>
            <person name="Forbes L."/>
            <person name="Fowler G."/>
            <person name="Francisco L."/>
            <person name="Fu Q."/>
            <person name="Gubbala S."/>
            <person name="Hale W."/>
            <person name="Han Y."/>
            <person name="Hemphill L."/>
            <person name="Highlander S.K."/>
            <person name="Hirani K."/>
            <person name="Hogues M."/>
            <person name="Jackson L."/>
            <person name="Jakkamsetti A."/>
            <person name="Javaid M."/>
            <person name="Jiang H."/>
            <person name="Korchina V."/>
            <person name="Kovar C."/>
            <person name="Lara F."/>
            <person name="Lee S."/>
            <person name="Mata R."/>
            <person name="Mathew T."/>
            <person name="Moen C."/>
            <person name="Morales K."/>
            <person name="Munidasa M."/>
            <person name="Nazareth L."/>
            <person name="Ngo R."/>
            <person name="Nguyen L."/>
            <person name="Okwuonu G."/>
            <person name="Ongeri F."/>
            <person name="Patil S."/>
            <person name="Petrosino J."/>
            <person name="Pham C."/>
            <person name="Pham P."/>
            <person name="Pu L.-L."/>
            <person name="Puazo M."/>
            <person name="Raj R."/>
            <person name="Reid J."/>
            <person name="Rouhana J."/>
            <person name="Saada N."/>
            <person name="Shang Y."/>
            <person name="Simmons D."/>
            <person name="Thornton R."/>
            <person name="Warren J."/>
            <person name="Weissenberger G."/>
            <person name="Zhang J."/>
            <person name="Zhang L."/>
            <person name="Zhou C."/>
            <person name="Zhu D."/>
            <person name="Muzny D."/>
            <person name="Worley K."/>
            <person name="Gibbs R."/>
        </authorList>
    </citation>
    <scope>NUCLEOTIDE SEQUENCE [LARGE SCALE GENOMIC DNA]</scope>
    <source>
        <strain evidence="2 3">F0268</strain>
    </source>
</reference>
<dbReference type="InParanoid" id="C2L011"/>
<keyword evidence="1" id="KW-1133">Transmembrane helix</keyword>
<sequence length="254" mass="29906">MRKIWEKVDKKEEKIEVKENTSKGKDMKKISKSIIISLILGILFGLILLFIKLRFQLSEEETMRIYIFLSIAVLLISVIINLSYNFVYARKINALTPLLGEAKYDEYLEKITAIRDKVKSKHLRSIAELNRTAALTGKKEYGAAVEILKELEPRVKKMPSVEMVRRLNLCLNYFYLKEYKEAETLYKDSEALFGKYKENAFYKKNFSILDMFLDLCCYGKKEGVAERIQEARRMYPEKQLQEDFDYLEGLLEER</sequence>
<comment type="caution">
    <text evidence="2">The sequence shown here is derived from an EMBL/GenBank/DDBJ whole genome shotgun (WGS) entry which is preliminary data.</text>
</comment>